<keyword evidence="5" id="KW-1185">Reference proteome</keyword>
<dbReference type="EMBL" id="JACIJO010000001">
    <property type="protein sequence ID" value="MBB6324489.1"/>
    <property type="molecule type" value="Genomic_DNA"/>
</dbReference>
<evidence type="ECO:0000259" key="3">
    <source>
        <dbReference type="Pfam" id="PF19044"/>
    </source>
</evidence>
<organism evidence="4 5">
    <name type="scientific">Algoriphagus iocasae</name>
    <dbReference type="NCBI Taxonomy" id="1836499"/>
    <lineage>
        <taxon>Bacteria</taxon>
        <taxon>Pseudomonadati</taxon>
        <taxon>Bacteroidota</taxon>
        <taxon>Cytophagia</taxon>
        <taxon>Cytophagales</taxon>
        <taxon>Cyclobacteriaceae</taxon>
        <taxon>Algoriphagus</taxon>
    </lineage>
</organism>
<dbReference type="InterPro" id="IPR022509">
    <property type="entry name" value="Conjugation_ATPase_TraG"/>
</dbReference>
<dbReference type="PANTHER" id="PTHR38467">
    <property type="match status" value="1"/>
</dbReference>
<sequence>MDISQVFPIYKIEQDMILSRQGDITATYAVELPEIFSLNPSGFQAMHAAWNKAIGVLPGQTVLHKQDWFTSKAFRGTYAGKDHSFHSLASERFFEGRPHLEHRCRLFVTKRPKGSKLGNAAVSNLLRKSLIPEEHIAPTIREDFKNVLGQLRQILADAGIGMRPLTGDEIAGSTLRKGLLEEYLSLDDTLVLQDIEFKPEWKIGNKYVQLYTMGDVENLPSSVSPRVRYEPYGTDQSEFPVGFATPVCGLLPCNHIYNQFIFIEDHQKKLKELESKRLRLESLSSYSRENAIARDATAAFLNEAISSGRKAVKAHFNVMVWTDQKEALGQLRSLTSGALAKMNVVPRQETVGAPQIFWAGLPGNQAAFPVNETFDTFVAQATCFFNTETHYRTSRSPVGIRLGDRITGYPVHVDLSDEPMSRGLITNRNKFVLGPSGSGKSFLTNHLMRSYYEQGTHIVLVDVGHSYRGLCDLVNGYYFTYEENDPIRFNPFFIEGRKRPDTEKKESLKTLLYALWKKEDETFRRSEYVALSNALGGYFDLLDSQPDTFPCFDTFYEFLDTKFRETLKKDGVRDRDFDVDNFMYVLRPYYKGGEFDYLLNATENLDLLHQRFIVFELDNIKDHPILFPVVTLMIMEIFISKMRKLKGIRKIILIEEAWKAIAKEGMAEYIKYLFKTVRKFFGEAIVVTQEVEDIISSPVVKNAIINNADVKILMDQRKYQNKFRDIQALLGLTDHEKAIILSMNKAKEPGRNYKEVYISIYKKVYRVEVSPEEYLTYTTEETEKLKVEKLAATFKDRKQAIRVLAEERKSTLS</sequence>
<dbReference type="Pfam" id="PF03135">
    <property type="entry name" value="CagE_TrbE_VirB"/>
    <property type="match status" value="1"/>
</dbReference>
<dbReference type="InterPro" id="IPR053155">
    <property type="entry name" value="F-pilin_assembly_TraC"/>
</dbReference>
<dbReference type="NCBIfam" id="TIGR03783">
    <property type="entry name" value="Bac_Flav_CT_G"/>
    <property type="match status" value="1"/>
</dbReference>
<dbReference type="InterPro" id="IPR018145">
    <property type="entry name" value="CagE_TrbE_VirB_cntrl_dom"/>
</dbReference>
<evidence type="ECO:0000313" key="5">
    <source>
        <dbReference type="Proteomes" id="UP000588604"/>
    </source>
</evidence>
<evidence type="ECO:0000259" key="1">
    <source>
        <dbReference type="Pfam" id="PF03135"/>
    </source>
</evidence>
<dbReference type="InterPro" id="IPR024451">
    <property type="entry name" value="TraG_N_Bacteroidetes"/>
</dbReference>
<dbReference type="AlphaFoldDB" id="A0A841MGM4"/>
<dbReference type="RefSeq" id="WP_184492471.1">
    <property type="nucleotide sequence ID" value="NZ_JACIJO010000001.1"/>
</dbReference>
<dbReference type="Pfam" id="PF19044">
    <property type="entry name" value="P-loop_TraG"/>
    <property type="match status" value="1"/>
</dbReference>
<dbReference type="SUPFAM" id="SSF52540">
    <property type="entry name" value="P-loop containing nucleoside triphosphate hydrolases"/>
    <property type="match status" value="1"/>
</dbReference>
<protein>
    <submittedName>
        <fullName evidence="4">Conjugation system TraG family ATPase</fullName>
    </submittedName>
</protein>
<dbReference type="PANTHER" id="PTHR38467:SF1">
    <property type="entry name" value="CONJUGATIVE TRANSFER: ASSEMBLY"/>
    <property type="match status" value="1"/>
</dbReference>
<gene>
    <name evidence="4" type="ORF">FHS59_000104</name>
</gene>
<feature type="domain" description="CagE TrbE VirB component of type IV transporter system central" evidence="1">
    <location>
        <begin position="298"/>
        <end position="366"/>
    </location>
</feature>
<name>A0A841MGM4_9BACT</name>
<proteinExistence type="predicted"/>
<comment type="caution">
    <text evidence="4">The sequence shown here is derived from an EMBL/GenBank/DDBJ whole genome shotgun (WGS) entry which is preliminary data.</text>
</comment>
<accession>A0A841MGM4</accession>
<evidence type="ECO:0000313" key="4">
    <source>
        <dbReference type="EMBL" id="MBB6324489.1"/>
    </source>
</evidence>
<dbReference type="GO" id="GO:0005524">
    <property type="term" value="F:ATP binding"/>
    <property type="evidence" value="ECO:0007669"/>
    <property type="project" value="InterPro"/>
</dbReference>
<dbReference type="Pfam" id="PF12991">
    <property type="entry name" value="DUF3875"/>
    <property type="match status" value="1"/>
</dbReference>
<evidence type="ECO:0000259" key="2">
    <source>
        <dbReference type="Pfam" id="PF12991"/>
    </source>
</evidence>
<dbReference type="InterPro" id="IPR043964">
    <property type="entry name" value="P-loop_TraG"/>
</dbReference>
<feature type="domain" description="TraG P-loop" evidence="3">
    <location>
        <begin position="399"/>
        <end position="807"/>
    </location>
</feature>
<dbReference type="InterPro" id="IPR027417">
    <property type="entry name" value="P-loop_NTPase"/>
</dbReference>
<feature type="domain" description="TraG N-terminal Bacteroidetes" evidence="2">
    <location>
        <begin position="2"/>
        <end position="48"/>
    </location>
</feature>
<dbReference type="Proteomes" id="UP000588604">
    <property type="component" value="Unassembled WGS sequence"/>
</dbReference>
<dbReference type="Gene3D" id="3.40.50.300">
    <property type="entry name" value="P-loop containing nucleotide triphosphate hydrolases"/>
    <property type="match status" value="1"/>
</dbReference>
<reference evidence="4 5" key="1">
    <citation type="submission" date="2020-08" db="EMBL/GenBank/DDBJ databases">
        <title>Genomic Encyclopedia of Type Strains, Phase IV (KMG-IV): sequencing the most valuable type-strain genomes for metagenomic binning, comparative biology and taxonomic classification.</title>
        <authorList>
            <person name="Goeker M."/>
        </authorList>
    </citation>
    <scope>NUCLEOTIDE SEQUENCE [LARGE SCALE GENOMIC DNA]</scope>
    <source>
        <strain evidence="4 5">DSM 102044</strain>
    </source>
</reference>
<dbReference type="Gene3D" id="1.10.8.730">
    <property type="match status" value="1"/>
</dbReference>